<dbReference type="InterPro" id="IPR023395">
    <property type="entry name" value="MCP_dom_sf"/>
</dbReference>
<evidence type="ECO:0000256" key="2">
    <source>
        <dbReference type="ARBA" id="ARBA00006375"/>
    </source>
</evidence>
<dbReference type="PANTHER" id="PTHR45671">
    <property type="entry name" value="SOLUTE CARRIER FAMILY 25 (MITOCHONDRIAL CARRIER PHOSPHATE CARRIER), MEMBER 3, LIKE-RELATED-RELATED"/>
    <property type="match status" value="1"/>
</dbReference>
<keyword evidence="8" id="KW-0496">Mitochondrion</keyword>
<keyword evidence="9 10" id="KW-0472">Membrane</keyword>
<evidence type="ECO:0000256" key="6">
    <source>
        <dbReference type="ARBA" id="ARBA00022792"/>
    </source>
</evidence>
<dbReference type="SUPFAM" id="SSF103506">
    <property type="entry name" value="Mitochondrial carrier"/>
    <property type="match status" value="1"/>
</dbReference>
<keyword evidence="3 11" id="KW-0813">Transport</keyword>
<gene>
    <name evidence="13" type="ORF">DSTB1V02_LOCUS10300</name>
</gene>
<dbReference type="Gene3D" id="1.50.40.10">
    <property type="entry name" value="Mitochondrial carrier domain"/>
    <property type="match status" value="2"/>
</dbReference>
<evidence type="ECO:0000313" key="14">
    <source>
        <dbReference type="Proteomes" id="UP000677054"/>
    </source>
</evidence>
<sequence>STFEYRRTIFGEYIDSTCRACGRASETLSHLLSSCKHYATSLYISRHNNALRVLYYHLRHAYGIDKGPTIPWVPAEVESVVERPNVKIYWNYAHSTTRQLTATKPDITLFDVVAKEIFVIEFSIPSERNISRKEEEKRSKYQDLLFELRGQHPGYRVHLVVLIVGCLGSMKDTLMAELEKIPVCRSKAYSLAYCMQKAVLLASMQLLRTHGLSSSAEPRNDESHSCEYGSTKYFALCGFGGILSCGSTHTALVPLDLVKCRIQVNPDKFKNITTGFRITYREDGFKGLGRGWAPTFFGYSLQGLGKFGLYEVFKVLYGNILGEENSFLWRTSLYLAASASAEFFADIALAPMEACKVKMPLFSHFACFERTVEALYKYVVPKKRNECSKGEQLIVTFAAGYIAGIFCAIVSHPADTIVSKLNQDKGSTAVDVAKKLGMRGLWKGLFPRIIMIGTLTAAQWFIYDGVKVWLRLPRPPPPEMPESLKKKLAIKQQ</sequence>
<keyword evidence="5" id="KW-0677">Repeat</keyword>
<comment type="similarity">
    <text evidence="2 11">Belongs to the mitochondrial carrier (TC 2.A.29) family.</text>
</comment>
<evidence type="ECO:0000256" key="7">
    <source>
        <dbReference type="ARBA" id="ARBA00022989"/>
    </source>
</evidence>
<evidence type="ECO:0000256" key="10">
    <source>
        <dbReference type="PROSITE-ProRule" id="PRU00282"/>
    </source>
</evidence>
<reference evidence="13" key="1">
    <citation type="submission" date="2020-11" db="EMBL/GenBank/DDBJ databases">
        <authorList>
            <person name="Tran Van P."/>
        </authorList>
    </citation>
    <scope>NUCLEOTIDE SEQUENCE</scope>
</reference>
<keyword evidence="6" id="KW-0999">Mitochondrion inner membrane</keyword>
<evidence type="ECO:0000256" key="4">
    <source>
        <dbReference type="ARBA" id="ARBA00022692"/>
    </source>
</evidence>
<dbReference type="EMBL" id="LR902427">
    <property type="protein sequence ID" value="CAD7250527.1"/>
    <property type="molecule type" value="Genomic_DNA"/>
</dbReference>
<evidence type="ECO:0000256" key="1">
    <source>
        <dbReference type="ARBA" id="ARBA00004448"/>
    </source>
</evidence>
<dbReference type="AlphaFoldDB" id="A0A7R9FPR7"/>
<feature type="repeat" description="Solcar" evidence="10">
    <location>
        <begin position="232"/>
        <end position="316"/>
    </location>
</feature>
<name>A0A7R9FPR7_9CRUS</name>
<feature type="repeat" description="Solcar" evidence="10">
    <location>
        <begin position="391"/>
        <end position="469"/>
    </location>
</feature>
<dbReference type="PROSITE" id="PS50920">
    <property type="entry name" value="SOLCAR"/>
    <property type="match status" value="2"/>
</dbReference>
<evidence type="ECO:0000256" key="3">
    <source>
        <dbReference type="ARBA" id="ARBA00022448"/>
    </source>
</evidence>
<evidence type="ECO:0000256" key="11">
    <source>
        <dbReference type="RuleBase" id="RU000488"/>
    </source>
</evidence>
<comment type="subcellular location">
    <subcellularLocation>
        <location evidence="1">Mitochondrion inner membrane</location>
        <topology evidence="1">Multi-pass membrane protein</topology>
    </subcellularLocation>
</comment>
<keyword evidence="14" id="KW-1185">Reference proteome</keyword>
<accession>A0A7R9FPR7</accession>
<organism evidence="13">
    <name type="scientific">Darwinula stevensoni</name>
    <dbReference type="NCBI Taxonomy" id="69355"/>
    <lineage>
        <taxon>Eukaryota</taxon>
        <taxon>Metazoa</taxon>
        <taxon>Ecdysozoa</taxon>
        <taxon>Arthropoda</taxon>
        <taxon>Crustacea</taxon>
        <taxon>Oligostraca</taxon>
        <taxon>Ostracoda</taxon>
        <taxon>Podocopa</taxon>
        <taxon>Podocopida</taxon>
        <taxon>Darwinulocopina</taxon>
        <taxon>Darwinuloidea</taxon>
        <taxon>Darwinulidae</taxon>
        <taxon>Darwinula</taxon>
    </lineage>
</organism>
<dbReference type="Proteomes" id="UP000677054">
    <property type="component" value="Unassembled WGS sequence"/>
</dbReference>
<dbReference type="PANTHER" id="PTHR45671:SF10">
    <property type="entry name" value="SOLUTE CARRIER FAMILY 25 MEMBER 3"/>
    <property type="match status" value="1"/>
</dbReference>
<dbReference type="GO" id="GO:0005315">
    <property type="term" value="F:phosphate transmembrane transporter activity"/>
    <property type="evidence" value="ECO:0007669"/>
    <property type="project" value="InterPro"/>
</dbReference>
<dbReference type="InterPro" id="IPR018108">
    <property type="entry name" value="MCP_transmembrane"/>
</dbReference>
<dbReference type="EMBL" id="CAJPEV010002910">
    <property type="protein sequence ID" value="CAG0898393.1"/>
    <property type="molecule type" value="Genomic_DNA"/>
</dbReference>
<dbReference type="GO" id="GO:1990547">
    <property type="term" value="P:mitochondrial phosphate ion transmembrane transport"/>
    <property type="evidence" value="ECO:0007669"/>
    <property type="project" value="InterPro"/>
</dbReference>
<proteinExistence type="inferred from homology"/>
<evidence type="ECO:0000256" key="9">
    <source>
        <dbReference type="ARBA" id="ARBA00023136"/>
    </source>
</evidence>
<evidence type="ECO:0008006" key="15">
    <source>
        <dbReference type="Google" id="ProtNLM"/>
    </source>
</evidence>
<dbReference type="OrthoDB" id="427452at2759"/>
<evidence type="ECO:0000256" key="8">
    <source>
        <dbReference type="ARBA" id="ARBA00023128"/>
    </source>
</evidence>
<protein>
    <recommendedName>
        <fullName evidence="15">Phosphate carrier protein</fullName>
    </recommendedName>
</protein>
<evidence type="ECO:0000313" key="13">
    <source>
        <dbReference type="EMBL" id="CAD7250527.1"/>
    </source>
</evidence>
<evidence type="ECO:0000256" key="12">
    <source>
        <dbReference type="SAM" id="Phobius"/>
    </source>
</evidence>
<feature type="transmembrane region" description="Helical" evidence="12">
    <location>
        <begin position="445"/>
        <end position="463"/>
    </location>
</feature>
<evidence type="ECO:0000256" key="5">
    <source>
        <dbReference type="ARBA" id="ARBA00022737"/>
    </source>
</evidence>
<feature type="non-terminal residue" evidence="13">
    <location>
        <position position="1"/>
    </location>
</feature>
<keyword evidence="7 12" id="KW-1133">Transmembrane helix</keyword>
<dbReference type="GO" id="GO:0005743">
    <property type="term" value="C:mitochondrial inner membrane"/>
    <property type="evidence" value="ECO:0007669"/>
    <property type="project" value="UniProtKB-SubCell"/>
</dbReference>
<dbReference type="InterPro" id="IPR044677">
    <property type="entry name" value="SLC25A3/Pic2/Mir1-like"/>
</dbReference>
<feature type="transmembrane region" description="Helical" evidence="12">
    <location>
        <begin position="393"/>
        <end position="411"/>
    </location>
</feature>
<dbReference type="Pfam" id="PF00153">
    <property type="entry name" value="Mito_carr"/>
    <property type="match status" value="2"/>
</dbReference>
<keyword evidence="4 10" id="KW-0812">Transmembrane</keyword>